<proteinExistence type="predicted"/>
<name>A0A0K1PXR9_9BACT</name>
<keyword evidence="3" id="KW-0456">Lyase</keyword>
<organism evidence="3 4">
    <name type="scientific">Labilithrix luteola</name>
    <dbReference type="NCBI Taxonomy" id="1391654"/>
    <lineage>
        <taxon>Bacteria</taxon>
        <taxon>Pseudomonadati</taxon>
        <taxon>Myxococcota</taxon>
        <taxon>Polyangia</taxon>
        <taxon>Polyangiales</taxon>
        <taxon>Labilitrichaceae</taxon>
        <taxon>Labilithrix</taxon>
    </lineage>
</organism>
<protein>
    <submittedName>
        <fullName evidence="3">Lactoylglutathione lyase</fullName>
    </submittedName>
</protein>
<dbReference type="CDD" id="cd07262">
    <property type="entry name" value="VOC_like"/>
    <property type="match status" value="1"/>
</dbReference>
<dbReference type="PANTHER" id="PTHR35006">
    <property type="entry name" value="GLYOXALASE FAMILY PROTEIN (AFU_ORTHOLOGUE AFUA_5G14830)"/>
    <property type="match status" value="1"/>
</dbReference>
<dbReference type="EMBL" id="CP012333">
    <property type="protein sequence ID" value="AKU98186.1"/>
    <property type="molecule type" value="Genomic_DNA"/>
</dbReference>
<dbReference type="InterPro" id="IPR029068">
    <property type="entry name" value="Glyas_Bleomycin-R_OHBP_Dase"/>
</dbReference>
<evidence type="ECO:0000259" key="2">
    <source>
        <dbReference type="PROSITE" id="PS51819"/>
    </source>
</evidence>
<feature type="compositionally biased region" description="Basic residues" evidence="1">
    <location>
        <begin position="178"/>
        <end position="196"/>
    </location>
</feature>
<dbReference type="SUPFAM" id="SSF54593">
    <property type="entry name" value="Glyoxalase/Bleomycin resistance protein/Dihydroxybiphenyl dioxygenase"/>
    <property type="match status" value="1"/>
</dbReference>
<evidence type="ECO:0000313" key="3">
    <source>
        <dbReference type="EMBL" id="AKU98186.1"/>
    </source>
</evidence>
<evidence type="ECO:0000256" key="1">
    <source>
        <dbReference type="SAM" id="MobiDB-lite"/>
    </source>
</evidence>
<accession>A0A0K1PXR9</accession>
<reference evidence="3 4" key="1">
    <citation type="submission" date="2015-08" db="EMBL/GenBank/DDBJ databases">
        <authorList>
            <person name="Babu N.S."/>
            <person name="Beckwith C.J."/>
            <person name="Beseler K.G."/>
            <person name="Brison A."/>
            <person name="Carone J.V."/>
            <person name="Caskin T.P."/>
            <person name="Diamond M."/>
            <person name="Durham M.E."/>
            <person name="Foxe J.M."/>
            <person name="Go M."/>
            <person name="Henderson B.A."/>
            <person name="Jones I.B."/>
            <person name="McGettigan J.A."/>
            <person name="Micheletti S.J."/>
            <person name="Nasrallah M.E."/>
            <person name="Ortiz D."/>
            <person name="Piller C.R."/>
            <person name="Privatt S.R."/>
            <person name="Schneider S.L."/>
            <person name="Sharp S."/>
            <person name="Smith T.C."/>
            <person name="Stanton J.D."/>
            <person name="Ullery H.E."/>
            <person name="Wilson R.J."/>
            <person name="Serrano M.G."/>
            <person name="Buck G."/>
            <person name="Lee V."/>
            <person name="Wang Y."/>
            <person name="Carvalho R."/>
            <person name="Voegtly L."/>
            <person name="Shi R."/>
            <person name="Duckworth R."/>
            <person name="Johnson A."/>
            <person name="Loviza R."/>
            <person name="Walstead R."/>
            <person name="Shah Z."/>
            <person name="Kiflezghi M."/>
            <person name="Wade K."/>
            <person name="Ball S.L."/>
            <person name="Bradley K.W."/>
            <person name="Asai D.J."/>
            <person name="Bowman C.A."/>
            <person name="Russell D.A."/>
            <person name="Pope W.H."/>
            <person name="Jacobs-Sera D."/>
            <person name="Hendrix R.W."/>
            <person name="Hatfull G.F."/>
        </authorList>
    </citation>
    <scope>NUCLEOTIDE SEQUENCE [LARGE SCALE GENOMIC DNA]</scope>
    <source>
        <strain evidence="3 4">DSM 27648</strain>
    </source>
</reference>
<evidence type="ECO:0000313" key="4">
    <source>
        <dbReference type="Proteomes" id="UP000064967"/>
    </source>
</evidence>
<keyword evidence="4" id="KW-1185">Reference proteome</keyword>
<dbReference type="PROSITE" id="PS51819">
    <property type="entry name" value="VOC"/>
    <property type="match status" value="1"/>
</dbReference>
<feature type="domain" description="VOC" evidence="2">
    <location>
        <begin position="8"/>
        <end position="125"/>
    </location>
</feature>
<dbReference type="GO" id="GO:0016829">
    <property type="term" value="F:lyase activity"/>
    <property type="evidence" value="ECO:0007669"/>
    <property type="project" value="UniProtKB-KW"/>
</dbReference>
<dbReference type="KEGG" id="llu:AKJ09_04850"/>
<dbReference type="PANTHER" id="PTHR35006:SF2">
    <property type="entry name" value="GLYOXALASE FAMILY PROTEIN (AFU_ORTHOLOGUE AFUA_5G14830)"/>
    <property type="match status" value="1"/>
</dbReference>
<dbReference type="InterPro" id="IPR004360">
    <property type="entry name" value="Glyas_Fos-R_dOase_dom"/>
</dbReference>
<dbReference type="Gene3D" id="3.10.180.10">
    <property type="entry name" value="2,3-Dihydroxybiphenyl 1,2-Dioxygenase, domain 1"/>
    <property type="match status" value="1"/>
</dbReference>
<dbReference type="STRING" id="1391654.AKJ09_04850"/>
<gene>
    <name evidence="3" type="ORF">AKJ09_04850</name>
</gene>
<feature type="compositionally biased region" description="Low complexity" evidence="1">
    <location>
        <begin position="148"/>
        <end position="177"/>
    </location>
</feature>
<feature type="region of interest" description="Disordered" evidence="1">
    <location>
        <begin position="133"/>
        <end position="196"/>
    </location>
</feature>
<dbReference type="AlphaFoldDB" id="A0A0K1PXR9"/>
<dbReference type="Proteomes" id="UP000064967">
    <property type="component" value="Chromosome"/>
</dbReference>
<dbReference type="InterPro" id="IPR037523">
    <property type="entry name" value="VOC_core"/>
</dbReference>
<dbReference type="Pfam" id="PF00903">
    <property type="entry name" value="Glyoxalase"/>
    <property type="match status" value="1"/>
</dbReference>
<sequence length="196" mass="21401">MKQTAIVALDHISVPVRDLKTARSFYKAALGALGMKINMEVDDAFGMGSKKEKIFWLVRDKKATGDGHYALRVDSRDEVNAFYAAAIRAGGKNNGKPGLRPNYGPNYYAAFVTDREGNNIEVVCYANVRSLGKTNGSSRRVTGRPAKRAMASRQRASAAAKRTGSTSSRSTSGTKRSSGVRRAAKRRSHSKSSRRR</sequence>